<dbReference type="InterPro" id="IPR022645">
    <property type="entry name" value="SecD/SecF_bac"/>
</dbReference>
<evidence type="ECO:0000256" key="1">
    <source>
        <dbReference type="ARBA" id="ARBA00004651"/>
    </source>
</evidence>
<keyword evidence="5 10" id="KW-0812">Transmembrane</keyword>
<keyword evidence="9 10" id="KW-0472">Membrane</keyword>
<feature type="transmembrane region" description="Helical" evidence="10">
    <location>
        <begin position="154"/>
        <end position="176"/>
    </location>
</feature>
<dbReference type="InterPro" id="IPR022813">
    <property type="entry name" value="SecD/SecF_arch_bac"/>
</dbReference>
<accession>A0A2H0B969</accession>
<feature type="transmembrane region" description="Helical" evidence="10">
    <location>
        <begin position="123"/>
        <end position="142"/>
    </location>
</feature>
<evidence type="ECO:0000256" key="10">
    <source>
        <dbReference type="SAM" id="Phobius"/>
    </source>
</evidence>
<dbReference type="PRINTS" id="PR01755">
    <property type="entry name" value="SECFTRNLCASE"/>
</dbReference>
<dbReference type="PANTHER" id="PTHR30081:SF8">
    <property type="entry name" value="PROTEIN TRANSLOCASE SUBUNIT SECF"/>
    <property type="match status" value="1"/>
</dbReference>
<feature type="non-terminal residue" evidence="12">
    <location>
        <position position="270"/>
    </location>
</feature>
<dbReference type="InterPro" id="IPR048634">
    <property type="entry name" value="SecD_SecF_C"/>
</dbReference>
<evidence type="ECO:0000256" key="8">
    <source>
        <dbReference type="ARBA" id="ARBA00023010"/>
    </source>
</evidence>
<proteinExistence type="inferred from homology"/>
<evidence type="ECO:0000256" key="5">
    <source>
        <dbReference type="ARBA" id="ARBA00022692"/>
    </source>
</evidence>
<dbReference type="PANTHER" id="PTHR30081">
    <property type="entry name" value="PROTEIN-EXPORT MEMBRANE PROTEIN SEC"/>
    <property type="match status" value="1"/>
</dbReference>
<organism evidence="12 13">
    <name type="scientific">Candidatus Beckwithbacteria bacterium CG23_combo_of_CG06-09_8_20_14_all_34_8</name>
    <dbReference type="NCBI Taxonomy" id="1974497"/>
    <lineage>
        <taxon>Bacteria</taxon>
        <taxon>Candidatus Beckwithiibacteriota</taxon>
    </lineage>
</organism>
<feature type="transmembrane region" description="Helical" evidence="10">
    <location>
        <begin position="7"/>
        <end position="27"/>
    </location>
</feature>
<name>A0A2H0B969_9BACT</name>
<reference evidence="12 13" key="1">
    <citation type="submission" date="2017-09" db="EMBL/GenBank/DDBJ databases">
        <title>Depth-based differentiation of microbial function through sediment-hosted aquifers and enrichment of novel symbionts in the deep terrestrial subsurface.</title>
        <authorList>
            <person name="Probst A.J."/>
            <person name="Ladd B."/>
            <person name="Jarett J.K."/>
            <person name="Geller-Mcgrath D.E."/>
            <person name="Sieber C.M."/>
            <person name="Emerson J.B."/>
            <person name="Anantharaman K."/>
            <person name="Thomas B.C."/>
            <person name="Malmstrom R."/>
            <person name="Stieglmeier M."/>
            <person name="Klingl A."/>
            <person name="Woyke T."/>
            <person name="Ryan C.M."/>
            <person name="Banfield J.F."/>
        </authorList>
    </citation>
    <scope>NUCLEOTIDE SEQUENCE [LARGE SCALE GENOMIC DNA]</scope>
    <source>
        <strain evidence="12">CG23_combo_of_CG06-09_8_20_14_all_34_8</strain>
    </source>
</reference>
<evidence type="ECO:0000256" key="2">
    <source>
        <dbReference type="ARBA" id="ARBA00015792"/>
    </source>
</evidence>
<protein>
    <recommendedName>
        <fullName evidence="2">Protein translocase subunit SecF</fullName>
    </recommendedName>
</protein>
<comment type="subcellular location">
    <subcellularLocation>
        <location evidence="1">Cell membrane</location>
        <topology evidence="1">Multi-pass membrane protein</topology>
    </subcellularLocation>
</comment>
<evidence type="ECO:0000259" key="11">
    <source>
        <dbReference type="Pfam" id="PF02355"/>
    </source>
</evidence>
<feature type="transmembrane region" description="Helical" evidence="10">
    <location>
        <begin position="240"/>
        <end position="264"/>
    </location>
</feature>
<dbReference type="GO" id="GO:0005886">
    <property type="term" value="C:plasma membrane"/>
    <property type="evidence" value="ECO:0007669"/>
    <property type="project" value="UniProtKB-SubCell"/>
</dbReference>
<dbReference type="GO" id="GO:0015450">
    <property type="term" value="F:protein-transporting ATPase activity"/>
    <property type="evidence" value="ECO:0007669"/>
    <property type="project" value="InterPro"/>
</dbReference>
<keyword evidence="7 10" id="KW-1133">Transmembrane helix</keyword>
<evidence type="ECO:0000256" key="3">
    <source>
        <dbReference type="ARBA" id="ARBA00022448"/>
    </source>
</evidence>
<dbReference type="EMBL" id="PCSR01000002">
    <property type="protein sequence ID" value="PIP53600.1"/>
    <property type="molecule type" value="Genomic_DNA"/>
</dbReference>
<sequence>MIHFMKYYWVYFVISGLVIILGLYSLLNYGLKLSIDFTGGTLLEFQLQDPNKFTQTDLEKQLTELNIESNSIKQENDTYIVKTKTFDQATNTLLQQKIASVASSTITEKRFETLGPTFGAETLRRALTALLLATIVILFFVWKQFKDKKYGICAVLAMLHDTLVVLGVFSLLGHFWGVEIDTLFMTALLTILSFSVHDTIVVYDRIRESSRKLSHIPYETLINKAVNETLGRSVNNSMTIIFMLLALYLLGGDTTKWFVFALLVGTISGT</sequence>
<dbReference type="SUPFAM" id="SSF82866">
    <property type="entry name" value="Multidrug efflux transporter AcrB transmembrane domain"/>
    <property type="match status" value="1"/>
</dbReference>
<dbReference type="InterPro" id="IPR022646">
    <property type="entry name" value="SecD/SecF_CS"/>
</dbReference>
<evidence type="ECO:0000313" key="13">
    <source>
        <dbReference type="Proteomes" id="UP000229459"/>
    </source>
</evidence>
<gene>
    <name evidence="12" type="primary">secF</name>
    <name evidence="12" type="ORF">COX08_00045</name>
</gene>
<keyword evidence="3" id="KW-0813">Transport</keyword>
<evidence type="ECO:0000256" key="9">
    <source>
        <dbReference type="ARBA" id="ARBA00023136"/>
    </source>
</evidence>
<dbReference type="Pfam" id="PF07549">
    <property type="entry name" value="Sec_GG"/>
    <property type="match status" value="1"/>
</dbReference>
<dbReference type="InterPro" id="IPR005665">
    <property type="entry name" value="SecF_bac"/>
</dbReference>
<dbReference type="Pfam" id="PF02355">
    <property type="entry name" value="SecD_SecF_C"/>
    <property type="match status" value="1"/>
</dbReference>
<keyword evidence="6" id="KW-0653">Protein transport</keyword>
<keyword evidence="8" id="KW-0811">Translocation</keyword>
<dbReference type="GO" id="GO:0006886">
    <property type="term" value="P:intracellular protein transport"/>
    <property type="evidence" value="ECO:0007669"/>
    <property type="project" value="InterPro"/>
</dbReference>
<dbReference type="Gene3D" id="1.20.1640.10">
    <property type="entry name" value="Multidrug efflux transporter AcrB transmembrane domain"/>
    <property type="match status" value="1"/>
</dbReference>
<feature type="transmembrane region" description="Helical" evidence="10">
    <location>
        <begin position="182"/>
        <end position="203"/>
    </location>
</feature>
<dbReference type="Proteomes" id="UP000229459">
    <property type="component" value="Unassembled WGS sequence"/>
</dbReference>
<evidence type="ECO:0000313" key="12">
    <source>
        <dbReference type="EMBL" id="PIP53600.1"/>
    </source>
</evidence>
<evidence type="ECO:0000256" key="4">
    <source>
        <dbReference type="ARBA" id="ARBA00022475"/>
    </source>
</evidence>
<comment type="caution">
    <text evidence="12">The sequence shown here is derived from an EMBL/GenBank/DDBJ whole genome shotgun (WGS) entry which is preliminary data.</text>
</comment>
<dbReference type="AlphaFoldDB" id="A0A2H0B969"/>
<dbReference type="HAMAP" id="MF_01464_B">
    <property type="entry name" value="SecF_B"/>
    <property type="match status" value="1"/>
</dbReference>
<keyword evidence="4" id="KW-1003">Cell membrane</keyword>
<evidence type="ECO:0000256" key="7">
    <source>
        <dbReference type="ARBA" id="ARBA00022989"/>
    </source>
</evidence>
<evidence type="ECO:0000256" key="6">
    <source>
        <dbReference type="ARBA" id="ARBA00022927"/>
    </source>
</evidence>
<feature type="domain" description="Protein export membrane protein SecD/SecF C-terminal" evidence="11">
    <location>
        <begin position="98"/>
        <end position="270"/>
    </location>
</feature>
<dbReference type="NCBIfam" id="TIGR00966">
    <property type="entry name" value="transloc_SecF"/>
    <property type="match status" value="1"/>
</dbReference>